<evidence type="ECO:0000256" key="1">
    <source>
        <dbReference type="ARBA" id="ARBA00011982"/>
    </source>
</evidence>
<evidence type="ECO:0000256" key="3">
    <source>
        <dbReference type="ARBA" id="ARBA00022737"/>
    </source>
</evidence>
<evidence type="ECO:0000259" key="8">
    <source>
        <dbReference type="Pfam" id="PF03078"/>
    </source>
</evidence>
<accession>A0ABQ7EB97</accession>
<dbReference type="Pfam" id="PF00931">
    <property type="entry name" value="NB-ARC"/>
    <property type="match status" value="1"/>
</dbReference>
<feature type="domain" description="Arabidopsis retrotransposon Orf1 C-terminal" evidence="8">
    <location>
        <begin position="55"/>
        <end position="228"/>
    </location>
</feature>
<evidence type="ECO:0000259" key="7">
    <source>
        <dbReference type="Pfam" id="PF00931"/>
    </source>
</evidence>
<dbReference type="SUPFAM" id="SSF52540">
    <property type="entry name" value="P-loop containing nucleoside triphosphate hydrolases"/>
    <property type="match status" value="1"/>
</dbReference>
<evidence type="ECO:0000256" key="6">
    <source>
        <dbReference type="SAM" id="MobiDB-lite"/>
    </source>
</evidence>
<dbReference type="InterPro" id="IPR027417">
    <property type="entry name" value="P-loop_NTPase"/>
</dbReference>
<evidence type="ECO:0000259" key="9">
    <source>
        <dbReference type="Pfam" id="PF20160"/>
    </source>
</evidence>
<dbReference type="EMBL" id="QGKV02000299">
    <property type="protein sequence ID" value="KAF3594269.1"/>
    <property type="molecule type" value="Genomic_DNA"/>
</dbReference>
<feature type="domain" description="NB-ARC" evidence="7">
    <location>
        <begin position="357"/>
        <end position="439"/>
    </location>
</feature>
<dbReference type="Pfam" id="PF03078">
    <property type="entry name" value="ATHILA"/>
    <property type="match status" value="1"/>
</dbReference>
<dbReference type="InterPro" id="IPR032675">
    <property type="entry name" value="LRR_dom_sf"/>
</dbReference>
<gene>
    <name evidence="11" type="ORF">DY000_02024520</name>
</gene>
<feature type="domain" description="Disease resistance protein Roq1-like winged-helix" evidence="10">
    <location>
        <begin position="510"/>
        <end position="575"/>
    </location>
</feature>
<dbReference type="PANTHER" id="PTHR11017">
    <property type="entry name" value="LEUCINE-RICH REPEAT-CONTAINING PROTEIN"/>
    <property type="match status" value="1"/>
</dbReference>
<keyword evidence="4" id="KW-0520">NAD</keyword>
<reference evidence="11 12" key="1">
    <citation type="journal article" date="2020" name="BMC Genomics">
        <title>Intraspecific diversification of the crop wild relative Brassica cretica Lam. using demographic model selection.</title>
        <authorList>
            <person name="Kioukis A."/>
            <person name="Michalopoulou V.A."/>
            <person name="Briers L."/>
            <person name="Pirintsos S."/>
            <person name="Studholme D.J."/>
            <person name="Pavlidis P."/>
            <person name="Sarris P.F."/>
        </authorList>
    </citation>
    <scope>NUCLEOTIDE SEQUENCE [LARGE SCALE GENOMIC DNA]</scope>
    <source>
        <strain evidence="12">cv. PFS-1207/04</strain>
    </source>
</reference>
<dbReference type="Gene3D" id="3.80.10.10">
    <property type="entry name" value="Ribonuclease Inhibitor"/>
    <property type="match status" value="2"/>
</dbReference>
<feature type="compositionally biased region" description="Polar residues" evidence="6">
    <location>
        <begin position="30"/>
        <end position="46"/>
    </location>
</feature>
<protein>
    <recommendedName>
        <fullName evidence="1">ADP-ribosyl cyclase/cyclic ADP-ribose hydrolase</fullName>
        <ecNumber evidence="1">3.2.2.6</ecNumber>
    </recommendedName>
</protein>
<comment type="catalytic activity">
    <reaction evidence="5">
        <text>NAD(+) + H2O = ADP-D-ribose + nicotinamide + H(+)</text>
        <dbReference type="Rhea" id="RHEA:16301"/>
        <dbReference type="ChEBI" id="CHEBI:15377"/>
        <dbReference type="ChEBI" id="CHEBI:15378"/>
        <dbReference type="ChEBI" id="CHEBI:17154"/>
        <dbReference type="ChEBI" id="CHEBI:57540"/>
        <dbReference type="ChEBI" id="CHEBI:57967"/>
        <dbReference type="EC" id="3.2.2.6"/>
    </reaction>
    <physiologicalReaction direction="left-to-right" evidence="5">
        <dbReference type="Rhea" id="RHEA:16302"/>
    </physiologicalReaction>
</comment>
<keyword evidence="2" id="KW-0433">Leucine-rich repeat</keyword>
<dbReference type="PRINTS" id="PR00364">
    <property type="entry name" value="DISEASERSIST"/>
</dbReference>
<dbReference type="EC" id="3.2.2.6" evidence="1"/>
<evidence type="ECO:0000256" key="2">
    <source>
        <dbReference type="ARBA" id="ARBA00022614"/>
    </source>
</evidence>
<evidence type="ECO:0000313" key="11">
    <source>
        <dbReference type="EMBL" id="KAF3594269.1"/>
    </source>
</evidence>
<evidence type="ECO:0000256" key="5">
    <source>
        <dbReference type="ARBA" id="ARBA00047304"/>
    </source>
</evidence>
<dbReference type="Proteomes" id="UP000266723">
    <property type="component" value="Unassembled WGS sequence"/>
</dbReference>
<name>A0ABQ7EB97_BRACR</name>
<feature type="non-terminal residue" evidence="11">
    <location>
        <position position="1260"/>
    </location>
</feature>
<sequence>MFKKTKGKSDAEKQEAERRESALRRKDLSSEQTGSGTQRTYRQQTLAAKKTKEQERRVGKSVAVATDEESGDESADEQAPTKRAKMSKGKEVAVDRDRAKTPSEEELYHHLLNGVTWTQTRFTDLDLLKELGLDSDIEPMLGHLKMTKLLTMAYPVYRDVSCQFLSSLEVTYHDAPHVRQGWGKIRFKVNGRDYNMNFKDIGRVMGFQDLADYSLPKCENLPTQLWKTESNFISQVVEKLKTVIALIEREEGTNMVSTSMSSMNSIGNASSGDILQPIAPFPSNGMKEVLKQLEEKIDFKSEETQIVGIVGMPGTGKTALAEMHHQEWQYKFLFNEFFRGFREKSKDDYDWVKNTLLNAQLQRTGNVKIFVVLDDVSDKKQLEFLRTNPGLIKKGSKIVITTRDKGLIADLVEDTYVVPGLNDKEALQLFSHHAFNGQDCDHPPENFIVMSKMFVEYAGGNPLALQELGNELCGENEAHWRRRLETLPHCCNENIGRELRISYDDLTEMQKHAFLDIACFFRSEEEDYVQHLLDTNSGEAGSEVRDLADKFMINISAGRVDMHNLFCTLGKEIGSSVEKNLGKSRLWNHQDAREALVLKKGTVSARGVFLDMSKIGKGIPLERKALIKMPNLRYLKIFDSGCPRQCDPVDGKVNLPEGLEFPLKEIRYLHWLKFPLEELPPDFNPENLIDLRLPYSKIKRVWRETKDAPNLKWVDLTHSTNLNDISALSNAISLRRLSLEGCTKLDKLPDGIENMKSLAFLNLRGCTRLLSLPDINNLISLKTLILSDCKKFNEFQVISDNLEYLYLDGTAIKGLPPSIQNLGKLIVLNLKDCNELESLPDCLDKLKALEELILSGCSRLTNFPHVEEIMENLQILLLDGTSIKELPSTLLHSGNNSIDQFALQRIQLRMTGLSLLRHLCLSRNDKISSLQSSISQLYHLKWIDLTYCSNLTSLSTLPPNLQCLDAHGCTSLRTVASPLASLLPSTEQVPSSFIFTNCEKLEHVAMNEIMCYAHNKSRLISDALNRQNKGLAFEALVGTCFPGIEVPAWFNHKASGAVIKPELPRHWSESGFVGIALCAIVSFHDYKIQNNNLMVKCICDFKNAIGTSSTSFFNCDVGGLSEAGNEQRTVKSTHVFIGFTSWLNINKCKEVGLKEGCIPTNASIEFKVTDGTCEAANCEVLKCGFSFVCESDNGSWNANADANPMIYESNNGALEANAEATPVIVESNTGSSDANVVANPVVEGEIQGGGRFSGLLGRRA</sequence>
<dbReference type="PANTHER" id="PTHR11017:SF589">
    <property type="entry name" value="ADP-RIBOSYL CYCLASE_CYCLIC ADP-RIBOSE HYDROLASE-RELATED"/>
    <property type="match status" value="1"/>
</dbReference>
<feature type="region of interest" description="Disordered" evidence="6">
    <location>
        <begin position="1"/>
        <end position="101"/>
    </location>
</feature>
<dbReference type="InterPro" id="IPR044974">
    <property type="entry name" value="Disease_R_plants"/>
</dbReference>
<dbReference type="Pfam" id="PF13855">
    <property type="entry name" value="LRR_8"/>
    <property type="match status" value="1"/>
</dbReference>
<dbReference type="InterPro" id="IPR045344">
    <property type="entry name" value="C-JID"/>
</dbReference>
<dbReference type="SUPFAM" id="SSF52058">
    <property type="entry name" value="L domain-like"/>
    <property type="match status" value="1"/>
</dbReference>
<dbReference type="InterPro" id="IPR042197">
    <property type="entry name" value="Apaf_helical"/>
</dbReference>
<dbReference type="Gene3D" id="1.10.8.430">
    <property type="entry name" value="Helical domain of apoptotic protease-activating factors"/>
    <property type="match status" value="1"/>
</dbReference>
<keyword evidence="12" id="KW-1185">Reference proteome</keyword>
<dbReference type="Gene3D" id="3.40.50.300">
    <property type="entry name" value="P-loop containing nucleotide triphosphate hydrolases"/>
    <property type="match status" value="2"/>
</dbReference>
<keyword evidence="3" id="KW-0677">Repeat</keyword>
<evidence type="ECO:0000259" key="10">
    <source>
        <dbReference type="Pfam" id="PF23282"/>
    </source>
</evidence>
<organism evidence="11 12">
    <name type="scientific">Brassica cretica</name>
    <name type="common">Mustard</name>
    <dbReference type="NCBI Taxonomy" id="69181"/>
    <lineage>
        <taxon>Eukaryota</taxon>
        <taxon>Viridiplantae</taxon>
        <taxon>Streptophyta</taxon>
        <taxon>Embryophyta</taxon>
        <taxon>Tracheophyta</taxon>
        <taxon>Spermatophyta</taxon>
        <taxon>Magnoliopsida</taxon>
        <taxon>eudicotyledons</taxon>
        <taxon>Gunneridae</taxon>
        <taxon>Pentapetalae</taxon>
        <taxon>rosids</taxon>
        <taxon>malvids</taxon>
        <taxon>Brassicales</taxon>
        <taxon>Brassicaceae</taxon>
        <taxon>Brassiceae</taxon>
        <taxon>Brassica</taxon>
    </lineage>
</organism>
<evidence type="ECO:0000313" key="12">
    <source>
        <dbReference type="Proteomes" id="UP000266723"/>
    </source>
</evidence>
<comment type="caution">
    <text evidence="11">The sequence shown here is derived from an EMBL/GenBank/DDBJ whole genome shotgun (WGS) entry which is preliminary data.</text>
</comment>
<feature type="compositionally biased region" description="Basic and acidic residues" evidence="6">
    <location>
        <begin position="7"/>
        <end position="29"/>
    </location>
</feature>
<evidence type="ECO:0000256" key="4">
    <source>
        <dbReference type="ARBA" id="ARBA00023027"/>
    </source>
</evidence>
<dbReference type="InterPro" id="IPR002182">
    <property type="entry name" value="NB-ARC"/>
</dbReference>
<dbReference type="InterPro" id="IPR004312">
    <property type="entry name" value="ATHILA_Orf1_C"/>
</dbReference>
<feature type="compositionally biased region" description="Basic and acidic residues" evidence="6">
    <location>
        <begin position="88"/>
        <end position="101"/>
    </location>
</feature>
<proteinExistence type="predicted"/>
<feature type="domain" description="C-JID" evidence="9">
    <location>
        <begin position="1041"/>
        <end position="1116"/>
    </location>
</feature>
<feature type="compositionally biased region" description="Acidic residues" evidence="6">
    <location>
        <begin position="66"/>
        <end position="76"/>
    </location>
</feature>
<dbReference type="InterPro" id="IPR001611">
    <property type="entry name" value="Leu-rich_rpt"/>
</dbReference>
<dbReference type="Pfam" id="PF20160">
    <property type="entry name" value="C-JID"/>
    <property type="match status" value="1"/>
</dbReference>
<dbReference type="InterPro" id="IPR058192">
    <property type="entry name" value="WHD_ROQ1-like"/>
</dbReference>
<dbReference type="Pfam" id="PF23282">
    <property type="entry name" value="WHD_ROQ1"/>
    <property type="match status" value="1"/>
</dbReference>